<reference evidence="2" key="2">
    <citation type="journal article" date="2021" name="PeerJ">
        <title>Extensive microbial diversity within the chicken gut microbiome revealed by metagenomics and culture.</title>
        <authorList>
            <person name="Gilroy R."/>
            <person name="Ravi A."/>
            <person name="Getino M."/>
            <person name="Pursley I."/>
            <person name="Horton D.L."/>
            <person name="Alikhan N.F."/>
            <person name="Baker D."/>
            <person name="Gharbi K."/>
            <person name="Hall N."/>
            <person name="Watson M."/>
            <person name="Adriaenssens E.M."/>
            <person name="Foster-Nyarko E."/>
            <person name="Jarju S."/>
            <person name="Secka A."/>
            <person name="Antonio M."/>
            <person name="Oren A."/>
            <person name="Chaudhuri R.R."/>
            <person name="La Ragione R."/>
            <person name="Hildebrand F."/>
            <person name="Pallen M.J."/>
        </authorList>
    </citation>
    <scope>NUCLEOTIDE SEQUENCE</scope>
    <source>
        <strain evidence="2">B2-22910</strain>
    </source>
</reference>
<dbReference type="Proteomes" id="UP000823603">
    <property type="component" value="Unassembled WGS sequence"/>
</dbReference>
<name>A0A9D9IFF6_9BACT</name>
<dbReference type="Gene3D" id="2.60.120.890">
    <property type="entry name" value="BT2081, beta-jelly-roll domain"/>
    <property type="match status" value="1"/>
</dbReference>
<dbReference type="Pfam" id="PF13201">
    <property type="entry name" value="PCMD"/>
    <property type="match status" value="1"/>
</dbReference>
<evidence type="ECO:0000313" key="2">
    <source>
        <dbReference type="EMBL" id="MBO8471772.1"/>
    </source>
</evidence>
<accession>A0A9D9IFF6</accession>
<organism evidence="2 3">
    <name type="scientific">Candidatus Cryptobacteroides faecavium</name>
    <dbReference type="NCBI Taxonomy" id="2840762"/>
    <lineage>
        <taxon>Bacteria</taxon>
        <taxon>Pseudomonadati</taxon>
        <taxon>Bacteroidota</taxon>
        <taxon>Bacteroidia</taxon>
        <taxon>Bacteroidales</taxon>
        <taxon>Candidatus Cryptobacteroides</taxon>
    </lineage>
</organism>
<proteinExistence type="predicted"/>
<sequence length="324" mass="36147">MRRTIIDSLTTIAALCLGGHMYAQEQTVGLLNSYGTLDSWSVREIKESGIIGGNTKYLFEFFGDRDTTATKEPFEAPEGYLWRTNNVMAVVAGVTKTNNTVFPEKRGDGYCARIETHIETVKALGIINMDVTCQGAFILGKITEPIKDTKDPMAKVLYGIPFSGRPKALVFDYKADVGHEAIRGTGFSKLKNLGYPDYPEIAIILQKRWEDEDGNVHALRVGTGIERIMENIPEWENGHRIEVHYGDISGRPFFQDYMGLNNDPERAFHTINSKGKNVTVSEDGWAAPEEQPNFMIIKFISSCGQAFYGGVGNVLWIDNISIEM</sequence>
<feature type="domain" description="Putative carbohydrate metabolism" evidence="1">
    <location>
        <begin position="72"/>
        <end position="322"/>
    </location>
</feature>
<reference evidence="2" key="1">
    <citation type="submission" date="2020-10" db="EMBL/GenBank/DDBJ databases">
        <authorList>
            <person name="Gilroy R."/>
        </authorList>
    </citation>
    <scope>NUCLEOTIDE SEQUENCE</scope>
    <source>
        <strain evidence="2">B2-22910</strain>
    </source>
</reference>
<protein>
    <submittedName>
        <fullName evidence="2">PCMD domain-containing protein</fullName>
    </submittedName>
</protein>
<dbReference type="InterPro" id="IPR025112">
    <property type="entry name" value="PCMD"/>
</dbReference>
<dbReference type="InterPro" id="IPR038653">
    <property type="entry name" value="Put_CMD_sf"/>
</dbReference>
<evidence type="ECO:0000313" key="3">
    <source>
        <dbReference type="Proteomes" id="UP000823603"/>
    </source>
</evidence>
<evidence type="ECO:0000259" key="1">
    <source>
        <dbReference type="Pfam" id="PF13201"/>
    </source>
</evidence>
<gene>
    <name evidence="2" type="ORF">IAB82_08275</name>
</gene>
<dbReference type="EMBL" id="JADIMB010000121">
    <property type="protein sequence ID" value="MBO8471772.1"/>
    <property type="molecule type" value="Genomic_DNA"/>
</dbReference>
<dbReference type="AlphaFoldDB" id="A0A9D9IFF6"/>
<comment type="caution">
    <text evidence="2">The sequence shown here is derived from an EMBL/GenBank/DDBJ whole genome shotgun (WGS) entry which is preliminary data.</text>
</comment>